<reference evidence="2 3" key="1">
    <citation type="submission" date="2024-02" db="EMBL/GenBank/DDBJ databases">
        <title>A draft genome for the cacao thread blight pathogen Marasmius crinis-equi.</title>
        <authorList>
            <person name="Cohen S.P."/>
            <person name="Baruah I.K."/>
            <person name="Amoako-Attah I."/>
            <person name="Bukari Y."/>
            <person name="Meinhardt L.W."/>
            <person name="Bailey B.A."/>
        </authorList>
    </citation>
    <scope>NUCLEOTIDE SEQUENCE [LARGE SCALE GENOMIC DNA]</scope>
    <source>
        <strain evidence="2 3">GH-76</strain>
    </source>
</reference>
<proteinExistence type="predicted"/>
<gene>
    <name evidence="2" type="ORF">V5O48_014549</name>
</gene>
<evidence type="ECO:0000313" key="2">
    <source>
        <dbReference type="EMBL" id="KAL0567444.1"/>
    </source>
</evidence>
<evidence type="ECO:0000256" key="1">
    <source>
        <dbReference type="SAM" id="MobiDB-lite"/>
    </source>
</evidence>
<accession>A0ABR3EX20</accession>
<feature type="compositionally biased region" description="Low complexity" evidence="1">
    <location>
        <begin position="1094"/>
        <end position="1103"/>
    </location>
</feature>
<organism evidence="2 3">
    <name type="scientific">Marasmius crinis-equi</name>
    <dbReference type="NCBI Taxonomy" id="585013"/>
    <lineage>
        <taxon>Eukaryota</taxon>
        <taxon>Fungi</taxon>
        <taxon>Dikarya</taxon>
        <taxon>Basidiomycota</taxon>
        <taxon>Agaricomycotina</taxon>
        <taxon>Agaricomycetes</taxon>
        <taxon>Agaricomycetidae</taxon>
        <taxon>Agaricales</taxon>
        <taxon>Marasmiineae</taxon>
        <taxon>Marasmiaceae</taxon>
        <taxon>Marasmius</taxon>
    </lineage>
</organism>
<sequence length="1103" mass="122874">MSLDINDKVFCLVSTSHRPSEDVFQCLACPKFPNSYLEYERKNLKRHIVSQKHEENEAKFLAELARAAPSSSDVNPAQTSRDDIPHESNNLDFGNPPPDDQCPFSDLWTPIDREIHIPFEPHPEDYYHAYLRELETEEVISCHMFLTHLLFNGNSRLRYSESQKKAILSWGKSLGAREVPALSALKRVQDKIQDMVASPTEKVVSSSGTVFYINEIGHAIAKDFANPITRLAMTEYPEDGGGSMSELKHGWKWLIETPRDMLTITARVGGKLYFVGELLQCRDGSYFIPDRFFTKAVTSDPVTPGKPTSPPSLFAFGNVAQITLNGFVVKSQPSIICTDQFCATYEDLLHAGHLSRGFSDCSRVFAACMPHPRREQARGRMVYGVPLIIFLDDAGKPRTPQNTAGHIHEMFRLSTQTGAQTKIKAYKEQTGVNDSTNAAAMQSIVELGKVLYDKTHLENTGLKREDIERQLQEEVARAIDTHGINPLIGMPAVDMHQDTPTEILHTVLLGVVKYFWGQTVHILDKAKLLQTFEIRLASVNTSAMNIPKISAEYICTYKGSLIGKHFKSLAQLMPFLIYDIVPKKVVDAWTIIGELVVLIWHTEIGNLESYLSDLSHTIEAFLNITAECSPSILISKPKFHFLVHLPAHIQRFGPALIFSTERYKSFNHVFRLTCIHSNRQAPSRDSCKTFATHDITKHIVTGGYWHDKAAKCWVQAGPFIHSYMEGNKLYSRLLVVPDIEGKASSASGRVRYRTSKEDGVDASVSALAWSRTEASSASNASDFAALAEGQEFLSAIAVAARNGDEVRNNMFAAVRWQDQGEKLFVGRLKEVLAVRNTPSTAKMVQVEMFDFLPEPHGLLRVPVLKPRLTENDRHQKIIVTPENVMCGLNVQHDCATVKCSQYKTVPIAQERIEISRTRPVVDHNDDDQFLLNTHTLHNHLFIPKILPNYLLSVLSRPQLQAEEQKTLRLRAAQHVRTQKEAQDSPEDGQIPTENAPFELRPFERGRGRGRGKGVGRGAGQSISQGAIQLPANELGVLPAPSTQVESEPSMSADPTQITVPVLPAKKKKRGSRTATTSTSTRGGVTKRGRGKGRGQTSKSGDPS</sequence>
<dbReference type="PANTHER" id="PTHR31912">
    <property type="entry name" value="IP13529P"/>
    <property type="match status" value="1"/>
</dbReference>
<dbReference type="PANTHER" id="PTHR31912:SF34">
    <property type="entry name" value="NOTOCHORD-RELATED PROTEIN"/>
    <property type="match status" value="1"/>
</dbReference>
<comment type="caution">
    <text evidence="2">The sequence shown here is derived from an EMBL/GenBank/DDBJ whole genome shotgun (WGS) entry which is preliminary data.</text>
</comment>
<keyword evidence="3" id="KW-1185">Reference proteome</keyword>
<feature type="compositionally biased region" description="Polar residues" evidence="1">
    <location>
        <begin position="69"/>
        <end position="79"/>
    </location>
</feature>
<name>A0ABR3EX20_9AGAR</name>
<feature type="region of interest" description="Disordered" evidence="1">
    <location>
        <begin position="67"/>
        <end position="96"/>
    </location>
</feature>
<feature type="compositionally biased region" description="Polar residues" evidence="1">
    <location>
        <begin position="1040"/>
        <end position="1058"/>
    </location>
</feature>
<dbReference type="Proteomes" id="UP001465976">
    <property type="component" value="Unassembled WGS sequence"/>
</dbReference>
<dbReference type="EMBL" id="JBAHYK010001586">
    <property type="protein sequence ID" value="KAL0567444.1"/>
    <property type="molecule type" value="Genomic_DNA"/>
</dbReference>
<feature type="region of interest" description="Disordered" evidence="1">
    <location>
        <begin position="1040"/>
        <end position="1103"/>
    </location>
</feature>
<feature type="region of interest" description="Disordered" evidence="1">
    <location>
        <begin position="973"/>
        <end position="1021"/>
    </location>
</feature>
<evidence type="ECO:0000313" key="3">
    <source>
        <dbReference type="Proteomes" id="UP001465976"/>
    </source>
</evidence>
<feature type="compositionally biased region" description="Low complexity" evidence="1">
    <location>
        <begin position="1072"/>
        <end position="1083"/>
    </location>
</feature>
<protein>
    <submittedName>
        <fullName evidence="2">Uncharacterized protein</fullName>
    </submittedName>
</protein>